<feature type="compositionally biased region" description="Basic and acidic residues" evidence="1">
    <location>
        <begin position="189"/>
        <end position="211"/>
    </location>
</feature>
<dbReference type="InterPro" id="IPR036361">
    <property type="entry name" value="SAP_dom_sf"/>
</dbReference>
<evidence type="ECO:0000313" key="4">
    <source>
        <dbReference type="Proteomes" id="UP000293360"/>
    </source>
</evidence>
<proteinExistence type="predicted"/>
<feature type="domain" description="SAP" evidence="2">
    <location>
        <begin position="20"/>
        <end position="54"/>
    </location>
</feature>
<evidence type="ECO:0000256" key="1">
    <source>
        <dbReference type="SAM" id="MobiDB-lite"/>
    </source>
</evidence>
<organism evidence="3 4">
    <name type="scientific">Monosporascus ibericus</name>
    <dbReference type="NCBI Taxonomy" id="155417"/>
    <lineage>
        <taxon>Eukaryota</taxon>
        <taxon>Fungi</taxon>
        <taxon>Dikarya</taxon>
        <taxon>Ascomycota</taxon>
        <taxon>Pezizomycotina</taxon>
        <taxon>Sordariomycetes</taxon>
        <taxon>Xylariomycetidae</taxon>
        <taxon>Xylariales</taxon>
        <taxon>Xylariales incertae sedis</taxon>
        <taxon>Monosporascus</taxon>
    </lineage>
</organism>
<name>A0A4Q4TEV8_9PEZI</name>
<dbReference type="EMBL" id="QJNU01000231">
    <property type="protein sequence ID" value="RYP04040.1"/>
    <property type="molecule type" value="Genomic_DNA"/>
</dbReference>
<dbReference type="InterPro" id="IPR003034">
    <property type="entry name" value="SAP_dom"/>
</dbReference>
<dbReference type="PROSITE" id="PS50800">
    <property type="entry name" value="SAP"/>
    <property type="match status" value="1"/>
</dbReference>
<sequence>MASNGKTKQSKQRITDENDLSTRTITMLKVELRLRGMILQGRKDDLIRRLDSADGLLPTIGTVWPDCELGGLKEELRVRGMPQTGRKSVLIARLMADDQRRRNLHREPSPVPSDVFSEGEMESEISEGESEHDILEKMARDSSDIDSDEDEIVFVSPSPSSKSSKDSFEDETEWAEILLGMMQSKALKRKGDEAELSEDLKRPTKRAHDDGVSEGVPGHASSLAPETQGTDKDVEIEPLAVSISHSSMDRKRKASDTGLLEGFNQPSKRGGDGYTELPSKRVRDASPNDSYDDSDTHA</sequence>
<accession>A0A4Q4TEV8</accession>
<protein>
    <recommendedName>
        <fullName evidence="2">SAP domain-containing protein</fullName>
    </recommendedName>
</protein>
<dbReference type="Proteomes" id="UP000293360">
    <property type="component" value="Unassembled WGS sequence"/>
</dbReference>
<dbReference type="SMART" id="SM00513">
    <property type="entry name" value="SAP"/>
    <property type="match status" value="2"/>
</dbReference>
<gene>
    <name evidence="3" type="ORF">DL764_004734</name>
</gene>
<comment type="caution">
    <text evidence="3">The sequence shown here is derived from an EMBL/GenBank/DDBJ whole genome shotgun (WGS) entry which is preliminary data.</text>
</comment>
<feature type="region of interest" description="Disordered" evidence="1">
    <location>
        <begin position="186"/>
        <end position="298"/>
    </location>
</feature>
<evidence type="ECO:0000313" key="3">
    <source>
        <dbReference type="EMBL" id="RYP04040.1"/>
    </source>
</evidence>
<dbReference type="AlphaFoldDB" id="A0A4Q4TEV8"/>
<evidence type="ECO:0000259" key="2">
    <source>
        <dbReference type="PROSITE" id="PS50800"/>
    </source>
</evidence>
<reference evidence="3 4" key="1">
    <citation type="submission" date="2018-06" db="EMBL/GenBank/DDBJ databases">
        <title>Complete Genomes of Monosporascus.</title>
        <authorList>
            <person name="Robinson A.J."/>
            <person name="Natvig D.O."/>
        </authorList>
    </citation>
    <scope>NUCLEOTIDE SEQUENCE [LARGE SCALE GENOMIC DNA]</scope>
    <source>
        <strain evidence="3 4">CBS 110550</strain>
    </source>
</reference>
<dbReference type="OrthoDB" id="2122982at2759"/>
<dbReference type="SUPFAM" id="SSF68906">
    <property type="entry name" value="SAP domain"/>
    <property type="match status" value="2"/>
</dbReference>
<dbReference type="Gene3D" id="1.10.720.30">
    <property type="entry name" value="SAP domain"/>
    <property type="match status" value="2"/>
</dbReference>
<feature type="region of interest" description="Disordered" evidence="1">
    <location>
        <begin position="100"/>
        <end position="133"/>
    </location>
</feature>
<keyword evidence="4" id="KW-1185">Reference proteome</keyword>
<feature type="compositionally biased region" description="Acidic residues" evidence="1">
    <location>
        <begin position="117"/>
        <end position="128"/>
    </location>
</feature>
<dbReference type="Pfam" id="PF02037">
    <property type="entry name" value="SAP"/>
    <property type="match status" value="1"/>
</dbReference>